<evidence type="ECO:0000259" key="1">
    <source>
        <dbReference type="Pfam" id="PF01814"/>
    </source>
</evidence>
<protein>
    <recommendedName>
        <fullName evidence="1">Hemerythrin-like domain-containing protein</fullName>
    </recommendedName>
</protein>
<reference evidence="2" key="1">
    <citation type="submission" date="2025-02" db="EMBL/GenBank/DDBJ databases">
        <authorList>
            <consortium name="NCBI Genome Project"/>
        </authorList>
    </citation>
    <scope>NUCLEOTIDE SEQUENCE</scope>
</reference>
<dbReference type="Gene3D" id="1.20.120.520">
    <property type="entry name" value="nmb1532 protein domain like"/>
    <property type="match status" value="1"/>
</dbReference>
<dbReference type="Pfam" id="PF01814">
    <property type="entry name" value="Hemerythrin"/>
    <property type="match status" value="1"/>
</dbReference>
<dbReference type="PANTHER" id="PTHR38048:SF1">
    <property type="entry name" value="HEMERYTHRIN-LIKE DOMAIN-CONTAINING PROTEIN"/>
    <property type="match status" value="1"/>
</dbReference>
<dbReference type="PANTHER" id="PTHR38048">
    <property type="entry name" value="EXPRESSED PROTEIN"/>
    <property type="match status" value="1"/>
</dbReference>
<accession>A0AAJ6QBG3</accession>
<organism evidence="2">
    <name type="scientific">Aspergillus niger</name>
    <dbReference type="NCBI Taxonomy" id="5061"/>
    <lineage>
        <taxon>Eukaryota</taxon>
        <taxon>Fungi</taxon>
        <taxon>Dikarya</taxon>
        <taxon>Ascomycota</taxon>
        <taxon>Pezizomycotina</taxon>
        <taxon>Eurotiomycetes</taxon>
        <taxon>Eurotiomycetidae</taxon>
        <taxon>Eurotiales</taxon>
        <taxon>Aspergillaceae</taxon>
        <taxon>Aspergillus</taxon>
        <taxon>Aspergillus subgen. Circumdati</taxon>
    </lineage>
</organism>
<reference evidence="2" key="2">
    <citation type="submission" date="2025-08" db="UniProtKB">
        <authorList>
            <consortium name="RefSeq"/>
        </authorList>
    </citation>
    <scope>IDENTIFICATION</scope>
</reference>
<evidence type="ECO:0000313" key="2">
    <source>
        <dbReference type="RefSeq" id="XP_001390029.3"/>
    </source>
</evidence>
<dbReference type="GeneID" id="4980115"/>
<dbReference type="KEGG" id="ang:An03g01270"/>
<gene>
    <name evidence="2" type="ORF">An03g01270</name>
</gene>
<name>A0AAJ6QBG3_ASPNG</name>
<proteinExistence type="predicted"/>
<dbReference type="InterPro" id="IPR053206">
    <property type="entry name" value="Dimeric_xanthone_biosynth"/>
</dbReference>
<sequence length="233" mass="27655">MANAEQQNEPPLSAKDFKIYNRAAEQMEYYHGLLRLSWNMLWEASTSGRLPPYMKMRQFITEGLRFAQHLEIHHSIEENHVFPHLAKKMPEFRTGRGRQAAELLRQHRQIHKGLEEFQKYLEECQEGKQELEFDVLRGKMEGWREVLWTHLDQEVKTLGAENMRRYWTKEEMPRIPIYNDMMNIETLGDSAVVAVHLRILMEGWMRNLTVGIYRLSIPENEEPFSHSQFGILA</sequence>
<dbReference type="CDD" id="cd12108">
    <property type="entry name" value="Hr-like"/>
    <property type="match status" value="1"/>
</dbReference>
<dbReference type="RefSeq" id="XP_001390029.3">
    <property type="nucleotide sequence ID" value="XM_001389992.3"/>
</dbReference>
<feature type="domain" description="Hemerythrin-like" evidence="1">
    <location>
        <begin position="56"/>
        <end position="157"/>
    </location>
</feature>
<dbReference type="AlphaFoldDB" id="A0AAJ6QBG3"/>
<dbReference type="InterPro" id="IPR012312">
    <property type="entry name" value="Hemerythrin-like"/>
</dbReference>